<dbReference type="Proteomes" id="UP001341840">
    <property type="component" value="Unassembled WGS sequence"/>
</dbReference>
<name>A0ABU6WZ58_9FABA</name>
<feature type="non-terminal residue" evidence="1">
    <location>
        <position position="105"/>
    </location>
</feature>
<proteinExistence type="predicted"/>
<gene>
    <name evidence="1" type="ORF">PIB30_113871</name>
</gene>
<organism evidence="1 2">
    <name type="scientific">Stylosanthes scabra</name>
    <dbReference type="NCBI Taxonomy" id="79078"/>
    <lineage>
        <taxon>Eukaryota</taxon>
        <taxon>Viridiplantae</taxon>
        <taxon>Streptophyta</taxon>
        <taxon>Embryophyta</taxon>
        <taxon>Tracheophyta</taxon>
        <taxon>Spermatophyta</taxon>
        <taxon>Magnoliopsida</taxon>
        <taxon>eudicotyledons</taxon>
        <taxon>Gunneridae</taxon>
        <taxon>Pentapetalae</taxon>
        <taxon>rosids</taxon>
        <taxon>fabids</taxon>
        <taxon>Fabales</taxon>
        <taxon>Fabaceae</taxon>
        <taxon>Papilionoideae</taxon>
        <taxon>50 kb inversion clade</taxon>
        <taxon>dalbergioids sensu lato</taxon>
        <taxon>Dalbergieae</taxon>
        <taxon>Pterocarpus clade</taxon>
        <taxon>Stylosanthes</taxon>
    </lineage>
</organism>
<accession>A0ABU6WZ58</accession>
<keyword evidence="2" id="KW-1185">Reference proteome</keyword>
<evidence type="ECO:0000313" key="1">
    <source>
        <dbReference type="EMBL" id="MED6191205.1"/>
    </source>
</evidence>
<comment type="caution">
    <text evidence="1">The sequence shown here is derived from an EMBL/GenBank/DDBJ whole genome shotgun (WGS) entry which is preliminary data.</text>
</comment>
<protein>
    <submittedName>
        <fullName evidence="1">Uncharacterized protein</fullName>
    </submittedName>
</protein>
<reference evidence="1 2" key="1">
    <citation type="journal article" date="2023" name="Plants (Basel)">
        <title>Bridging the Gap: Combining Genomics and Transcriptomics Approaches to Understand Stylosanthes scabra, an Orphan Legume from the Brazilian Caatinga.</title>
        <authorList>
            <person name="Ferreira-Neto J.R.C."/>
            <person name="da Silva M.D."/>
            <person name="Binneck E."/>
            <person name="de Melo N.F."/>
            <person name="da Silva R.H."/>
            <person name="de Melo A.L.T.M."/>
            <person name="Pandolfi V."/>
            <person name="Bustamante F.O."/>
            <person name="Brasileiro-Vidal A.C."/>
            <person name="Benko-Iseppon A.M."/>
        </authorList>
    </citation>
    <scope>NUCLEOTIDE SEQUENCE [LARGE SCALE GENOMIC DNA]</scope>
    <source>
        <tissue evidence="1">Leaves</tissue>
    </source>
</reference>
<dbReference type="EMBL" id="JASCZI010190950">
    <property type="protein sequence ID" value="MED6191205.1"/>
    <property type="molecule type" value="Genomic_DNA"/>
</dbReference>
<sequence length="105" mass="12003">MEHFISHCPLIEHLTVEFCDVGKPRSKGDPPGSRTYPVKSLSMRGLQKLKGADVKGIREVYIDAPNLENLCYRSPSYRDVSFKLNLDSCTKLKCLSLWFLRITDK</sequence>
<evidence type="ECO:0000313" key="2">
    <source>
        <dbReference type="Proteomes" id="UP001341840"/>
    </source>
</evidence>